<feature type="region of interest" description="Disordered" evidence="1">
    <location>
        <begin position="59"/>
        <end position="82"/>
    </location>
</feature>
<dbReference type="Proteomes" id="UP001219934">
    <property type="component" value="Unassembled WGS sequence"/>
</dbReference>
<evidence type="ECO:0000313" key="3">
    <source>
        <dbReference type="EMBL" id="KAJ4920313.1"/>
    </source>
</evidence>
<evidence type="ECO:0000259" key="2">
    <source>
        <dbReference type="Pfam" id="PF04212"/>
    </source>
</evidence>
<feature type="non-terminal residue" evidence="3">
    <location>
        <position position="82"/>
    </location>
</feature>
<dbReference type="AlphaFoldDB" id="A0AAD6A8J0"/>
<reference evidence="3" key="1">
    <citation type="submission" date="2022-11" db="EMBL/GenBank/DDBJ databases">
        <title>Chromosome-level genome of Pogonophryne albipinna.</title>
        <authorList>
            <person name="Jo E."/>
        </authorList>
    </citation>
    <scope>NUCLEOTIDE SEQUENCE</scope>
    <source>
        <strain evidence="3">SGF0006</strain>
        <tissue evidence="3">Muscle</tissue>
    </source>
</reference>
<comment type="caution">
    <text evidence="3">The sequence shown here is derived from an EMBL/GenBank/DDBJ whole genome shotgun (WGS) entry which is preliminary data.</text>
</comment>
<dbReference type="EMBL" id="JAPTMU010000206">
    <property type="protein sequence ID" value="KAJ4920313.1"/>
    <property type="molecule type" value="Genomic_DNA"/>
</dbReference>
<protein>
    <recommendedName>
        <fullName evidence="2">MIT domain-containing protein</fullName>
    </recommendedName>
</protein>
<accession>A0AAD6A8J0</accession>
<proteinExistence type="predicted"/>
<name>A0AAD6A8J0_9TELE</name>
<dbReference type="Gene3D" id="1.20.58.80">
    <property type="entry name" value="Phosphotransferase system, lactose/cellobiose-type IIA subunit"/>
    <property type="match status" value="1"/>
</dbReference>
<dbReference type="InterPro" id="IPR036181">
    <property type="entry name" value="MIT_dom_sf"/>
</dbReference>
<keyword evidence="4" id="KW-1185">Reference proteome</keyword>
<dbReference type="SUPFAM" id="SSF116846">
    <property type="entry name" value="MIT domain"/>
    <property type="match status" value="1"/>
</dbReference>
<feature type="domain" description="MIT" evidence="2">
    <location>
        <begin position="2"/>
        <end position="53"/>
    </location>
</feature>
<dbReference type="InterPro" id="IPR007330">
    <property type="entry name" value="MIT_dom"/>
</dbReference>
<dbReference type="Pfam" id="PF04212">
    <property type="entry name" value="MIT"/>
    <property type="match status" value="1"/>
</dbReference>
<evidence type="ECO:0000313" key="4">
    <source>
        <dbReference type="Proteomes" id="UP001219934"/>
    </source>
</evidence>
<sequence>EESGQGDQEALDAYQQCLGELLLALAGEPQGRRRELLHSEIKSLMSRAEYLKKNIKMQETQSDASLDRESLADSVRSSCCVQ</sequence>
<evidence type="ECO:0000256" key="1">
    <source>
        <dbReference type="SAM" id="MobiDB-lite"/>
    </source>
</evidence>
<dbReference type="FunFam" id="1.20.58.80:FF:000010">
    <property type="entry name" value="serine/threonine-protein kinase ULK3 isoform X1"/>
    <property type="match status" value="1"/>
</dbReference>
<gene>
    <name evidence="3" type="ORF">JOQ06_021607</name>
</gene>
<organism evidence="3 4">
    <name type="scientific">Pogonophryne albipinna</name>
    <dbReference type="NCBI Taxonomy" id="1090488"/>
    <lineage>
        <taxon>Eukaryota</taxon>
        <taxon>Metazoa</taxon>
        <taxon>Chordata</taxon>
        <taxon>Craniata</taxon>
        <taxon>Vertebrata</taxon>
        <taxon>Euteleostomi</taxon>
        <taxon>Actinopterygii</taxon>
        <taxon>Neopterygii</taxon>
        <taxon>Teleostei</taxon>
        <taxon>Neoteleostei</taxon>
        <taxon>Acanthomorphata</taxon>
        <taxon>Eupercaria</taxon>
        <taxon>Perciformes</taxon>
        <taxon>Notothenioidei</taxon>
        <taxon>Pogonophryne</taxon>
    </lineage>
</organism>